<dbReference type="Ensembl" id="ENSMPUT00000003283.1">
    <property type="protein sequence ID" value="ENSMPUP00000003218.1"/>
    <property type="gene ID" value="ENSMPUG00000003250.1"/>
</dbReference>
<reference evidence="1" key="1">
    <citation type="submission" date="2024-06" db="UniProtKB">
        <authorList>
            <consortium name="Ensembl"/>
        </authorList>
    </citation>
    <scope>IDENTIFICATION</scope>
</reference>
<dbReference type="InParanoid" id="M3XVW8"/>
<sequence>MAPWIWLPGLPPPPPQLHTYLLSSSAMKTPMSWCTMDSTRSLFSALECMSLKSYSPSILSGKPSTWYTAGSSICVGRKEGRKGKAGHLLWKPS</sequence>
<dbReference type="AlphaFoldDB" id="M3XVW8"/>
<organism evidence="1">
    <name type="scientific">Mustela putorius furo</name>
    <name type="common">European domestic ferret</name>
    <name type="synonym">Mustela furo</name>
    <dbReference type="NCBI Taxonomy" id="9669"/>
    <lineage>
        <taxon>Eukaryota</taxon>
        <taxon>Metazoa</taxon>
        <taxon>Chordata</taxon>
        <taxon>Craniata</taxon>
        <taxon>Vertebrata</taxon>
        <taxon>Euteleostomi</taxon>
        <taxon>Mammalia</taxon>
        <taxon>Eutheria</taxon>
        <taxon>Laurasiatheria</taxon>
        <taxon>Carnivora</taxon>
        <taxon>Caniformia</taxon>
        <taxon>Musteloidea</taxon>
        <taxon>Mustelidae</taxon>
        <taxon>Mustelinae</taxon>
        <taxon>Mustela</taxon>
    </lineage>
</organism>
<evidence type="ECO:0000313" key="1">
    <source>
        <dbReference type="Ensembl" id="ENSMPUP00000003218.1"/>
    </source>
</evidence>
<dbReference type="EMBL" id="AEYP01037846">
    <property type="status" value="NOT_ANNOTATED_CDS"/>
    <property type="molecule type" value="Genomic_DNA"/>
</dbReference>
<accession>M3XVW8</accession>
<dbReference type="EMBL" id="AEYP01037845">
    <property type="status" value="NOT_ANNOTATED_CDS"/>
    <property type="molecule type" value="Genomic_DNA"/>
</dbReference>
<proteinExistence type="predicted"/>
<dbReference type="HOGENOM" id="CLU_2399114_0_0_1"/>
<name>M3XVW8_MUSPF</name>
<protein>
    <submittedName>
        <fullName evidence="1">Uncharacterized protein</fullName>
    </submittedName>
</protein>